<keyword evidence="2" id="KW-1185">Reference proteome</keyword>
<dbReference type="EMBL" id="FWZT01000004">
    <property type="protein sequence ID" value="SMF08034.1"/>
    <property type="molecule type" value="Genomic_DNA"/>
</dbReference>
<reference evidence="2" key="1">
    <citation type="submission" date="2017-04" db="EMBL/GenBank/DDBJ databases">
        <authorList>
            <person name="Varghese N."/>
            <person name="Submissions S."/>
        </authorList>
    </citation>
    <scope>NUCLEOTIDE SEQUENCE [LARGE SCALE GENOMIC DNA]</scope>
    <source>
        <strain evidence="2">RKEM611</strain>
    </source>
</reference>
<dbReference type="OrthoDB" id="9966375at2"/>
<dbReference type="AlphaFoldDB" id="A0A1Y6BF64"/>
<dbReference type="RefSeq" id="WP_132316542.1">
    <property type="nucleotide sequence ID" value="NZ_FWZT01000004.1"/>
</dbReference>
<protein>
    <recommendedName>
        <fullName evidence="3">Outer membrane protein beta-barrel domain-containing protein</fullName>
    </recommendedName>
</protein>
<evidence type="ECO:0000313" key="1">
    <source>
        <dbReference type="EMBL" id="SMF08034.1"/>
    </source>
</evidence>
<evidence type="ECO:0000313" key="2">
    <source>
        <dbReference type="Proteomes" id="UP000192907"/>
    </source>
</evidence>
<dbReference type="Proteomes" id="UP000192907">
    <property type="component" value="Unassembled WGS sequence"/>
</dbReference>
<proteinExistence type="predicted"/>
<accession>A0A1Y6BF64</accession>
<gene>
    <name evidence="1" type="ORF">SAMN06296036_104263</name>
</gene>
<sequence>MIRMVRGMCLVASFLMASPAFGFLGVVWEYISQYQIGIDYSASTDVIVMSYEMDRSGGIPSSCVESIKSDLRQICTHDIVGGQSSGFGLFLQQAFRRQGDYHVDFDLSLGVRYLTGQIPEDELLAIEAQGLPLTEASFTLGVAIAKPYIELGYTPLMGFPDILLRFGPVIQAGAGAVSINEESKDVAVAVSSGVTGYVELEIVFLRFGDGAFSIYSSKDGAGRDGTPLYPDSVAGMDDFEGEFKRSVGGAALGYGMKLVLNWP</sequence>
<dbReference type="STRING" id="1513793.SAMN06296036_104263"/>
<name>A0A1Y6BF64_9BACT</name>
<evidence type="ECO:0008006" key="3">
    <source>
        <dbReference type="Google" id="ProtNLM"/>
    </source>
</evidence>
<organism evidence="1 2">
    <name type="scientific">Pseudobacteriovorax antillogorgiicola</name>
    <dbReference type="NCBI Taxonomy" id="1513793"/>
    <lineage>
        <taxon>Bacteria</taxon>
        <taxon>Pseudomonadati</taxon>
        <taxon>Bdellovibrionota</taxon>
        <taxon>Oligoflexia</taxon>
        <taxon>Oligoflexales</taxon>
        <taxon>Pseudobacteriovoracaceae</taxon>
        <taxon>Pseudobacteriovorax</taxon>
    </lineage>
</organism>